<proteinExistence type="predicted"/>
<gene>
    <name evidence="1" type="ORF">ETAA8_40820</name>
</gene>
<sequence>MAGPTMRKQSLGKPLKRPATLKIEFIKIVRYDVHAILSMSGDWLLPFDLNLELAGTRRVPENFVIALGLVGIRL</sequence>
<keyword evidence="2" id="KW-1185">Reference proteome</keyword>
<evidence type="ECO:0000313" key="1">
    <source>
        <dbReference type="EMBL" id="QDU28976.1"/>
    </source>
</evidence>
<dbReference type="AlphaFoldDB" id="A0A517YFH1"/>
<protein>
    <submittedName>
        <fullName evidence="1">Uncharacterized protein</fullName>
    </submittedName>
</protein>
<dbReference type="Proteomes" id="UP000315017">
    <property type="component" value="Chromosome"/>
</dbReference>
<evidence type="ECO:0000313" key="2">
    <source>
        <dbReference type="Proteomes" id="UP000315017"/>
    </source>
</evidence>
<accession>A0A517YFH1</accession>
<reference evidence="1 2" key="1">
    <citation type="submission" date="2019-02" db="EMBL/GenBank/DDBJ databases">
        <title>Deep-cultivation of Planctomycetes and their phenomic and genomic characterization uncovers novel biology.</title>
        <authorList>
            <person name="Wiegand S."/>
            <person name="Jogler M."/>
            <person name="Boedeker C."/>
            <person name="Pinto D."/>
            <person name="Vollmers J."/>
            <person name="Rivas-Marin E."/>
            <person name="Kohn T."/>
            <person name="Peeters S.H."/>
            <person name="Heuer A."/>
            <person name="Rast P."/>
            <person name="Oberbeckmann S."/>
            <person name="Bunk B."/>
            <person name="Jeske O."/>
            <person name="Meyerdierks A."/>
            <person name="Storesund J.E."/>
            <person name="Kallscheuer N."/>
            <person name="Luecker S."/>
            <person name="Lage O.M."/>
            <person name="Pohl T."/>
            <person name="Merkel B.J."/>
            <person name="Hornburger P."/>
            <person name="Mueller R.-W."/>
            <person name="Bruemmer F."/>
            <person name="Labrenz M."/>
            <person name="Spormann A.M."/>
            <person name="Op den Camp H."/>
            <person name="Overmann J."/>
            <person name="Amann R."/>
            <person name="Jetten M.S.M."/>
            <person name="Mascher T."/>
            <person name="Medema M.H."/>
            <person name="Devos D.P."/>
            <person name="Kaster A.-K."/>
            <person name="Ovreas L."/>
            <person name="Rohde M."/>
            <person name="Galperin M.Y."/>
            <person name="Jogler C."/>
        </authorList>
    </citation>
    <scope>NUCLEOTIDE SEQUENCE [LARGE SCALE GENOMIC DNA]</scope>
    <source>
        <strain evidence="1 2">ETA_A8</strain>
    </source>
</reference>
<organism evidence="1 2">
    <name type="scientific">Anatilimnocola aggregata</name>
    <dbReference type="NCBI Taxonomy" id="2528021"/>
    <lineage>
        <taxon>Bacteria</taxon>
        <taxon>Pseudomonadati</taxon>
        <taxon>Planctomycetota</taxon>
        <taxon>Planctomycetia</taxon>
        <taxon>Pirellulales</taxon>
        <taxon>Pirellulaceae</taxon>
        <taxon>Anatilimnocola</taxon>
    </lineage>
</organism>
<dbReference type="KEGG" id="aagg:ETAA8_40820"/>
<dbReference type="EMBL" id="CP036274">
    <property type="protein sequence ID" value="QDU28976.1"/>
    <property type="molecule type" value="Genomic_DNA"/>
</dbReference>
<name>A0A517YFH1_9BACT</name>